<dbReference type="InterPro" id="IPR011852">
    <property type="entry name" value="TRAP_TAXI"/>
</dbReference>
<protein>
    <submittedName>
        <fullName evidence="2">TRAP transporter solute receptor, TAXI family protein</fullName>
    </submittedName>
</protein>
<comment type="caution">
    <text evidence="2">The sequence shown here is derived from an EMBL/GenBank/DDBJ whole genome shotgun (WGS) entry which is preliminary data.</text>
</comment>
<dbReference type="SUPFAM" id="SSF53850">
    <property type="entry name" value="Periplasmic binding protein-like II"/>
    <property type="match status" value="1"/>
</dbReference>
<dbReference type="NCBIfam" id="TIGR02122">
    <property type="entry name" value="TRAP_TAXI"/>
    <property type="match status" value="1"/>
</dbReference>
<feature type="signal peptide" evidence="1">
    <location>
        <begin position="1"/>
        <end position="26"/>
    </location>
</feature>
<keyword evidence="1" id="KW-0732">Signal</keyword>
<evidence type="ECO:0000256" key="1">
    <source>
        <dbReference type="SAM" id="SignalP"/>
    </source>
</evidence>
<dbReference type="AlphaFoldDB" id="A0A0F3N7Z5"/>
<accession>A0A0F3N7Z5</accession>
<dbReference type="PANTHER" id="PTHR42941">
    <property type="entry name" value="SLL1037 PROTEIN"/>
    <property type="match status" value="1"/>
</dbReference>
<dbReference type="Gene3D" id="3.40.190.10">
    <property type="entry name" value="Periplasmic binding protein-like II"/>
    <property type="match status" value="2"/>
</dbReference>
<dbReference type="PATRIC" id="fig|1359152.3.peg.311"/>
<sequence length="339" mass="36493">MLRGIVTCFVALCSLSFLFFTNVALSADAPSRDFVLIGSGSMTGVYYSIGGGLCKFVVSGYRERHPGDALICSTASTSGSAYNLNAMRRGAMDIGAAQSDIGYYAYAGKNLYSGEQPMQNLRLLAQLHREYLTLIVRADSGIKTIDDIKGKRVNIGAPGTGIRTAMLGLMELKGWTTKDFLVTSDLRASEQVQALCDGKVDVISDFIGHPNASMQEVAATCGSVVLSLDADLIAQVIEKYPYYQAGMIPGNTYSNIPYDVHTISIRASIYGTTELSDEMAYITVKSIASNLVRFRELSGALRNLTLADLPGASTRGSAFEVPLHEGAEKFYRDFGLITG</sequence>
<evidence type="ECO:0000313" key="3">
    <source>
        <dbReference type="Proteomes" id="UP000033441"/>
    </source>
</evidence>
<keyword evidence="2" id="KW-0675">Receptor</keyword>
<feature type="chain" id="PRO_5002464959" evidence="1">
    <location>
        <begin position="27"/>
        <end position="339"/>
    </location>
</feature>
<dbReference type="Proteomes" id="UP000033441">
    <property type="component" value="Unassembled WGS sequence"/>
</dbReference>
<gene>
    <name evidence="2" type="ORF">APHMUC_0297</name>
</gene>
<dbReference type="EMBL" id="LANV01000001">
    <property type="protein sequence ID" value="KJV63856.1"/>
    <property type="molecule type" value="Genomic_DNA"/>
</dbReference>
<dbReference type="CDD" id="cd13568">
    <property type="entry name" value="PBP2_TAXI_TRAP_like_3"/>
    <property type="match status" value="1"/>
</dbReference>
<evidence type="ECO:0000313" key="2">
    <source>
        <dbReference type="EMBL" id="KJV63856.1"/>
    </source>
</evidence>
<reference evidence="2 3" key="1">
    <citation type="submission" date="2015-02" db="EMBL/GenBank/DDBJ databases">
        <title>Genome Sequencing of Rickettsiales.</title>
        <authorList>
            <person name="Daugherty S.C."/>
            <person name="Su Q."/>
            <person name="Abolude K."/>
            <person name="Beier-Sexton M."/>
            <person name="Carlyon J.A."/>
            <person name="Carter R."/>
            <person name="Day N.P."/>
            <person name="Dumler S.J."/>
            <person name="Dyachenko V."/>
            <person name="Godinez A."/>
            <person name="Kurtti T.J."/>
            <person name="Lichay M."/>
            <person name="Mullins K.E."/>
            <person name="Ott S."/>
            <person name="Pappas-Brown V."/>
            <person name="Paris D.H."/>
            <person name="Patel P."/>
            <person name="Richards A.L."/>
            <person name="Sadzewicz L."/>
            <person name="Sears K."/>
            <person name="Seidman D."/>
            <person name="Sengamalay N."/>
            <person name="Stenos J."/>
            <person name="Tallon L.J."/>
            <person name="Vincent G."/>
            <person name="Fraser C.M."/>
            <person name="Munderloh U."/>
            <person name="Dunning-Hotopp J.C."/>
        </authorList>
    </citation>
    <scope>NUCLEOTIDE SEQUENCE [LARGE SCALE GENOMIC DNA]</scope>
    <source>
        <strain evidence="2 3">ApMUC09</strain>
    </source>
</reference>
<dbReference type="PANTHER" id="PTHR42941:SF1">
    <property type="entry name" value="SLL1037 PROTEIN"/>
    <property type="match status" value="1"/>
</dbReference>
<proteinExistence type="predicted"/>
<organism evidence="2 3">
    <name type="scientific">Anaplasma phagocytophilum str. ApMUC09</name>
    <dbReference type="NCBI Taxonomy" id="1359152"/>
    <lineage>
        <taxon>Bacteria</taxon>
        <taxon>Pseudomonadati</taxon>
        <taxon>Pseudomonadota</taxon>
        <taxon>Alphaproteobacteria</taxon>
        <taxon>Rickettsiales</taxon>
        <taxon>Anaplasmataceae</taxon>
        <taxon>Anaplasma</taxon>
        <taxon>phagocytophilum group</taxon>
    </lineage>
</organism>
<dbReference type="Pfam" id="PF16868">
    <property type="entry name" value="NMT1_3"/>
    <property type="match status" value="1"/>
</dbReference>
<name>A0A0F3N7Z5_ANAPH</name>